<feature type="transmembrane region" description="Helical" evidence="9">
    <location>
        <begin position="146"/>
        <end position="167"/>
    </location>
</feature>
<name>A0AA43GS75_9CYAN</name>
<evidence type="ECO:0000256" key="7">
    <source>
        <dbReference type="ARBA" id="ARBA00022989"/>
    </source>
</evidence>
<keyword evidence="5 11" id="KW-0808">Transferase</keyword>
<evidence type="ECO:0000256" key="1">
    <source>
        <dbReference type="ARBA" id="ARBA00004127"/>
    </source>
</evidence>
<proteinExistence type="predicted"/>
<feature type="transmembrane region" description="Helical" evidence="9">
    <location>
        <begin position="544"/>
        <end position="567"/>
    </location>
</feature>
<evidence type="ECO:0000313" key="12">
    <source>
        <dbReference type="Proteomes" id="UP001159387"/>
    </source>
</evidence>
<feature type="transmembrane region" description="Helical" evidence="9">
    <location>
        <begin position="448"/>
        <end position="468"/>
    </location>
</feature>
<dbReference type="Gene3D" id="3.90.550.10">
    <property type="entry name" value="Spore Coat Polysaccharide Biosynthesis Protein SpsA, Chain A"/>
    <property type="match status" value="1"/>
</dbReference>
<keyword evidence="8 9" id="KW-0472">Membrane</keyword>
<dbReference type="InterPro" id="IPR003919">
    <property type="entry name" value="Cell_synth_A"/>
</dbReference>
<dbReference type="EMBL" id="JANQDH010000051">
    <property type="protein sequence ID" value="MDH6060441.1"/>
    <property type="molecule type" value="Genomic_DNA"/>
</dbReference>
<feature type="transmembrane region" description="Helical" evidence="9">
    <location>
        <begin position="579"/>
        <end position="601"/>
    </location>
</feature>
<keyword evidence="12" id="KW-1185">Reference proteome</keyword>
<dbReference type="Pfam" id="PF13641">
    <property type="entry name" value="Glyco_tranf_2_3"/>
    <property type="match status" value="1"/>
</dbReference>
<evidence type="ECO:0000259" key="10">
    <source>
        <dbReference type="Pfam" id="PF07238"/>
    </source>
</evidence>
<evidence type="ECO:0000256" key="8">
    <source>
        <dbReference type="ARBA" id="ARBA00023136"/>
    </source>
</evidence>
<keyword evidence="7 9" id="KW-1133">Transmembrane helix</keyword>
<comment type="caution">
    <text evidence="11">The sequence shown here is derived from an EMBL/GenBank/DDBJ whole genome shotgun (WGS) entry which is preliminary data.</text>
</comment>
<dbReference type="AlphaFoldDB" id="A0AA43GS75"/>
<dbReference type="GO" id="GO:0016759">
    <property type="term" value="F:cellulose synthase activity"/>
    <property type="evidence" value="ECO:0007669"/>
    <property type="project" value="InterPro"/>
</dbReference>
<dbReference type="GO" id="GO:0005886">
    <property type="term" value="C:plasma membrane"/>
    <property type="evidence" value="ECO:0007669"/>
    <property type="project" value="UniProtKB-SubCell"/>
</dbReference>
<dbReference type="GO" id="GO:0006011">
    <property type="term" value="P:UDP-alpha-D-glucose metabolic process"/>
    <property type="evidence" value="ECO:0007669"/>
    <property type="project" value="InterPro"/>
</dbReference>
<dbReference type="InterPro" id="IPR050321">
    <property type="entry name" value="Glycosyltr_2/OpgH_subfam"/>
</dbReference>
<feature type="transmembrane region" description="Helical" evidence="9">
    <location>
        <begin position="32"/>
        <end position="50"/>
    </location>
</feature>
<comment type="subcellular location">
    <subcellularLocation>
        <location evidence="1">Endomembrane system</location>
        <topology evidence="1">Multi-pass membrane protein</topology>
    </subcellularLocation>
</comment>
<dbReference type="PANTHER" id="PTHR43867:SF2">
    <property type="entry name" value="CELLULOSE SYNTHASE CATALYTIC SUBUNIT A [UDP-FORMING]"/>
    <property type="match status" value="1"/>
</dbReference>
<accession>A0AA43GS75</accession>
<keyword evidence="2" id="KW-1003">Cell membrane</keyword>
<dbReference type="PANTHER" id="PTHR43867">
    <property type="entry name" value="CELLULOSE SYNTHASE CATALYTIC SUBUNIT A [UDP-FORMING]"/>
    <property type="match status" value="1"/>
</dbReference>
<organism evidence="11 12">
    <name type="scientific">Chrysosporum bergii ANA360D</name>
    <dbReference type="NCBI Taxonomy" id="617107"/>
    <lineage>
        <taxon>Bacteria</taxon>
        <taxon>Bacillati</taxon>
        <taxon>Cyanobacteriota</taxon>
        <taxon>Cyanophyceae</taxon>
        <taxon>Nostocales</taxon>
        <taxon>Nodulariaceae</taxon>
        <taxon>Chrysosporum</taxon>
    </lineage>
</organism>
<dbReference type="EC" id="2.4.-.-" evidence="11"/>
<evidence type="ECO:0000256" key="3">
    <source>
        <dbReference type="ARBA" id="ARBA00022519"/>
    </source>
</evidence>
<keyword evidence="3" id="KW-0997">Cell inner membrane</keyword>
<evidence type="ECO:0000256" key="4">
    <source>
        <dbReference type="ARBA" id="ARBA00022676"/>
    </source>
</evidence>
<dbReference type="PRINTS" id="PR01439">
    <property type="entry name" value="CELLSNTHASEA"/>
</dbReference>
<evidence type="ECO:0000256" key="9">
    <source>
        <dbReference type="SAM" id="Phobius"/>
    </source>
</evidence>
<dbReference type="CDD" id="cd06421">
    <property type="entry name" value="CESA_CelA_like"/>
    <property type="match status" value="1"/>
</dbReference>
<feature type="transmembrane region" description="Helical" evidence="9">
    <location>
        <begin position="505"/>
        <end position="523"/>
    </location>
</feature>
<feature type="transmembrane region" description="Helical" evidence="9">
    <location>
        <begin position="110"/>
        <end position="126"/>
    </location>
</feature>
<dbReference type="InterPro" id="IPR009875">
    <property type="entry name" value="PilZ_domain"/>
</dbReference>
<feature type="transmembrane region" description="Helical" evidence="9">
    <location>
        <begin position="82"/>
        <end position="98"/>
    </location>
</feature>
<dbReference type="Proteomes" id="UP001159387">
    <property type="component" value="Unassembled WGS sequence"/>
</dbReference>
<keyword evidence="6 9" id="KW-0812">Transmembrane</keyword>
<keyword evidence="4 11" id="KW-0328">Glycosyltransferase</keyword>
<reference evidence="11 12" key="1">
    <citation type="journal article" date="2023" name="J. Phycol.">
        <title>Chrysosporum ovalisporum is synonymous with the true-branching cyanobacterium Umezakia natans (Nostocales/Aphanizomenonaceae).</title>
        <authorList>
            <person name="McGregor G.B."/>
            <person name="Sendall B.C."/>
            <person name="Niiyama Y."/>
            <person name="Tuji A."/>
            <person name="Willis A."/>
        </authorList>
    </citation>
    <scope>NUCLEOTIDE SEQUENCE [LARGE SCALE GENOMIC DNA]</scope>
    <source>
        <strain evidence="11 12">ANA360D</strain>
    </source>
</reference>
<evidence type="ECO:0000256" key="5">
    <source>
        <dbReference type="ARBA" id="ARBA00022679"/>
    </source>
</evidence>
<feature type="transmembrane region" description="Helical" evidence="9">
    <location>
        <begin position="475"/>
        <end position="493"/>
    </location>
</feature>
<evidence type="ECO:0000313" key="11">
    <source>
        <dbReference type="EMBL" id="MDH6060441.1"/>
    </source>
</evidence>
<protein>
    <submittedName>
        <fullName evidence="11">Glycosyltransferase</fullName>
        <ecNumber evidence="11">2.4.-.-</ecNumber>
    </submittedName>
</protein>
<feature type="domain" description="PilZ" evidence="10">
    <location>
        <begin position="611"/>
        <end position="704"/>
    </location>
</feature>
<dbReference type="RefSeq" id="WP_280654441.1">
    <property type="nucleotide sequence ID" value="NZ_JANQDH010000051.1"/>
</dbReference>
<dbReference type="GO" id="GO:0012505">
    <property type="term" value="C:endomembrane system"/>
    <property type="evidence" value="ECO:0007669"/>
    <property type="project" value="UniProtKB-SubCell"/>
</dbReference>
<dbReference type="SUPFAM" id="SSF53448">
    <property type="entry name" value="Nucleotide-diphospho-sugar transferases"/>
    <property type="match status" value="1"/>
</dbReference>
<gene>
    <name evidence="11" type="ORF">NWP17_08320</name>
</gene>
<dbReference type="Pfam" id="PF07238">
    <property type="entry name" value="PilZ"/>
    <property type="match status" value="1"/>
</dbReference>
<evidence type="ECO:0000256" key="6">
    <source>
        <dbReference type="ARBA" id="ARBA00022692"/>
    </source>
</evidence>
<dbReference type="GO" id="GO:0035438">
    <property type="term" value="F:cyclic-di-GMP binding"/>
    <property type="evidence" value="ECO:0007669"/>
    <property type="project" value="InterPro"/>
</dbReference>
<evidence type="ECO:0000256" key="2">
    <source>
        <dbReference type="ARBA" id="ARBA00022475"/>
    </source>
</evidence>
<sequence>MHKRGVRVSKFLGRNFQLCVAQRIYKSQVPTLIFLGIIVFCSIVVVGWFAGHEDISRIFAQIHIWQANPPMWLDVPMVESKYLLFPTFGLLFGVFLIMKVSPQPRNWSRRLVVVILTILTLRYFLWRSHSTLNLADPLNGVFSLGLFLAEVLVLLNSTMQLLFIFNIKERHQEADIKSVAVIDGRFNPSVDILIPTYNEPVFILRRTIIGCQALDYANKKIYLLDDTKRPEMKSLAKELGCEYITRPDNSHAKAGNLNHAIAKTNGELIVVFDADFVPTKNFLTRTVGFFQDAKVALVQTPQYFYNADPIARNLGLENILTHESEVFHRQVQTGRDASGSAICSGTSFVVKRSTLEESGGFVVESLSEDYFTGIRLCGQGHCLIYLNEKLSAGLAAENIAAYAIQRLRWEQGTLQGLFIKSNPFTLPGISMFLRLAYFAGLLYWCSNISRVCFLLMPLAYVFLNVIPLQANLAELTYFLLPYYLVNFAVFSWLSYRSNSALLADIYALIICFPLAINFIKVMLKPFAKGFQVTPKGIQKNHYTFNFNLALPLIILFIATAVSLWLIITVPETTQQIKGISLAWLWSVYNLVMIGVTLLALLDAPKADMYEWFDLRRVVQLRIGEQMYWGVTTMISELGVEIALTQKPHFQLLINQQINIEIVEENLQLSGEIVGTGFSDDFQTYRVRFTSVSLSQHRRLIEMLFCRPGQWKNENTPGELKSLFLLLKVLLKPPILFNKKVDVTPMSVAKF</sequence>
<dbReference type="InterPro" id="IPR029044">
    <property type="entry name" value="Nucleotide-diphossugar_trans"/>
</dbReference>